<protein>
    <submittedName>
        <fullName evidence="7">Amino acid permease</fullName>
    </submittedName>
</protein>
<feature type="transmembrane region" description="Helical" evidence="6">
    <location>
        <begin position="177"/>
        <end position="198"/>
    </location>
</feature>
<keyword evidence="2" id="KW-0813">Transport</keyword>
<proteinExistence type="predicted"/>
<comment type="subcellular location">
    <subcellularLocation>
        <location evidence="1">Membrane</location>
        <topology evidence="1">Multi-pass membrane protein</topology>
    </subcellularLocation>
</comment>
<evidence type="ECO:0000256" key="1">
    <source>
        <dbReference type="ARBA" id="ARBA00004141"/>
    </source>
</evidence>
<evidence type="ECO:0000256" key="2">
    <source>
        <dbReference type="ARBA" id="ARBA00022448"/>
    </source>
</evidence>
<accession>A0A514Z9N4</accession>
<feature type="transmembrane region" description="Helical" evidence="6">
    <location>
        <begin position="347"/>
        <end position="368"/>
    </location>
</feature>
<feature type="transmembrane region" description="Helical" evidence="6">
    <location>
        <begin position="25"/>
        <end position="47"/>
    </location>
</feature>
<dbReference type="Gene3D" id="1.20.1740.10">
    <property type="entry name" value="Amino acid/polyamine transporter I"/>
    <property type="match status" value="1"/>
</dbReference>
<dbReference type="AlphaFoldDB" id="A0A514Z9N4"/>
<keyword evidence="8" id="KW-1185">Reference proteome</keyword>
<keyword evidence="5 6" id="KW-0472">Membrane</keyword>
<dbReference type="OrthoDB" id="9762947at2"/>
<feature type="transmembrane region" description="Helical" evidence="6">
    <location>
        <begin position="253"/>
        <end position="277"/>
    </location>
</feature>
<evidence type="ECO:0000256" key="6">
    <source>
        <dbReference type="SAM" id="Phobius"/>
    </source>
</evidence>
<dbReference type="Proteomes" id="UP000315128">
    <property type="component" value="Chromosome"/>
</dbReference>
<dbReference type="GO" id="GO:0015171">
    <property type="term" value="F:amino acid transmembrane transporter activity"/>
    <property type="evidence" value="ECO:0007669"/>
    <property type="project" value="TreeGrafter"/>
</dbReference>
<feature type="transmembrane region" description="Helical" evidence="6">
    <location>
        <begin position="144"/>
        <end position="165"/>
    </location>
</feature>
<dbReference type="PIRSF" id="PIRSF006060">
    <property type="entry name" value="AA_transporter"/>
    <property type="match status" value="1"/>
</dbReference>
<evidence type="ECO:0000256" key="5">
    <source>
        <dbReference type="ARBA" id="ARBA00023136"/>
    </source>
</evidence>
<feature type="transmembrane region" description="Helical" evidence="6">
    <location>
        <begin position="432"/>
        <end position="452"/>
    </location>
</feature>
<name>A0A514Z9N4_9LACT</name>
<feature type="transmembrane region" description="Helical" evidence="6">
    <location>
        <begin position="374"/>
        <end position="393"/>
    </location>
</feature>
<reference evidence="7 8" key="1">
    <citation type="submission" date="2019-07" db="EMBL/GenBank/DDBJ databases">
        <title>Genome sequencing of KACC 19320.</title>
        <authorList>
            <person name="Heo J."/>
            <person name="Kim S.-J."/>
            <person name="Kim J.-S."/>
            <person name="Hong S.-B."/>
            <person name="Kwon S.-W."/>
        </authorList>
    </citation>
    <scope>NUCLEOTIDE SEQUENCE [LARGE SCALE GENOMIC DNA]</scope>
    <source>
        <strain evidence="7 8">KACC 19320</strain>
    </source>
</reference>
<keyword evidence="4 6" id="KW-1133">Transmembrane helix</keyword>
<keyword evidence="3 6" id="KW-0812">Transmembrane</keyword>
<dbReference type="GO" id="GO:0016020">
    <property type="term" value="C:membrane"/>
    <property type="evidence" value="ECO:0007669"/>
    <property type="project" value="UniProtKB-SubCell"/>
</dbReference>
<dbReference type="EMBL" id="CP041356">
    <property type="protein sequence ID" value="QDK71302.1"/>
    <property type="molecule type" value="Genomic_DNA"/>
</dbReference>
<dbReference type="RefSeq" id="WP_142766875.1">
    <property type="nucleotide sequence ID" value="NZ_CP041356.1"/>
</dbReference>
<dbReference type="KEGG" id="lack:FLP15_09200"/>
<feature type="transmembrane region" description="Helical" evidence="6">
    <location>
        <begin position="53"/>
        <end position="75"/>
    </location>
</feature>
<dbReference type="PANTHER" id="PTHR43243">
    <property type="entry name" value="INNER MEMBRANE TRANSPORTER YGJI-RELATED"/>
    <property type="match status" value="1"/>
</dbReference>
<feature type="transmembrane region" description="Helical" evidence="6">
    <location>
        <begin position="297"/>
        <end position="326"/>
    </location>
</feature>
<evidence type="ECO:0000313" key="8">
    <source>
        <dbReference type="Proteomes" id="UP000315128"/>
    </source>
</evidence>
<evidence type="ECO:0000313" key="7">
    <source>
        <dbReference type="EMBL" id="QDK71302.1"/>
    </source>
</evidence>
<organism evidence="7 8">
    <name type="scientific">Lactococcus protaetiae</name>
    <dbReference type="NCBI Taxonomy" id="2592653"/>
    <lineage>
        <taxon>Bacteria</taxon>
        <taxon>Bacillati</taxon>
        <taxon>Bacillota</taxon>
        <taxon>Bacilli</taxon>
        <taxon>Lactobacillales</taxon>
        <taxon>Streptococcaceae</taxon>
        <taxon>Lactococcus</taxon>
    </lineage>
</organism>
<dbReference type="PANTHER" id="PTHR43243:SF4">
    <property type="entry name" value="CATIONIC AMINO ACID TRANSPORTER 4"/>
    <property type="match status" value="1"/>
</dbReference>
<sequence length="462" mass="50243">MDLFRKKRIGLEKTELERSLNSMDLVLLGLGSMVGTGIFTIVGPTIAKVAGPALMISIVIAAIAVALSALIFSEFSSRIPTQGGPYGYLYVVFGEFPAWIAGCLLIGEFFTAISITASGWGGYIKSLFGLKLPTVFNGPLGSSQHFSIDLIPMLVIAIITALGFLSARAMLRFNNVLVILKLTALIVFIVIGVFHLNLDNWNNFAPFGWLDPLSGNGVTAGAALMFMAFLGFETVSASADEARYPKKTMPQGILGALFVTAILYILVTVVLTGMVNYTKLDVPDVLAFALRSVGLTWVANLISVVVMLTLITVGISMAYALVRIIYSISRDGLLPKRLSKISGKYKVPKNATLLMGIGAMLGSGLFPIDKLSEFLNLSTLIYLMMLSLGIIKLRRDFGTPDKGEFKVPFVPILPALSFLISLILIIQYHWTTWLTLLILLAIISIIYFLYGYKHSKLSKMAK</sequence>
<gene>
    <name evidence="7" type="ORF">FLP15_09200</name>
</gene>
<evidence type="ECO:0000256" key="4">
    <source>
        <dbReference type="ARBA" id="ARBA00022989"/>
    </source>
</evidence>
<dbReference type="InterPro" id="IPR002293">
    <property type="entry name" value="AA/rel_permease1"/>
</dbReference>
<feature type="transmembrane region" description="Helical" evidence="6">
    <location>
        <begin position="213"/>
        <end position="232"/>
    </location>
</feature>
<dbReference type="Pfam" id="PF13520">
    <property type="entry name" value="AA_permease_2"/>
    <property type="match status" value="1"/>
</dbReference>
<feature type="transmembrane region" description="Helical" evidence="6">
    <location>
        <begin position="96"/>
        <end position="124"/>
    </location>
</feature>
<evidence type="ECO:0000256" key="3">
    <source>
        <dbReference type="ARBA" id="ARBA00022692"/>
    </source>
</evidence>
<feature type="transmembrane region" description="Helical" evidence="6">
    <location>
        <begin position="405"/>
        <end position="426"/>
    </location>
</feature>